<evidence type="ECO:0000313" key="2">
    <source>
        <dbReference type="EMBL" id="MFD2908726.1"/>
    </source>
</evidence>
<evidence type="ECO:0000313" key="3">
    <source>
        <dbReference type="Proteomes" id="UP001597549"/>
    </source>
</evidence>
<dbReference type="RefSeq" id="WP_379806523.1">
    <property type="nucleotide sequence ID" value="NZ_JBHUOL010000012.1"/>
</dbReference>
<feature type="transmembrane region" description="Helical" evidence="1">
    <location>
        <begin position="49"/>
        <end position="69"/>
    </location>
</feature>
<organism evidence="2 3">
    <name type="scientific">Flavobacterium ardleyense</name>
    <dbReference type="NCBI Taxonomy" id="2038737"/>
    <lineage>
        <taxon>Bacteria</taxon>
        <taxon>Pseudomonadati</taxon>
        <taxon>Bacteroidota</taxon>
        <taxon>Flavobacteriia</taxon>
        <taxon>Flavobacteriales</taxon>
        <taxon>Flavobacteriaceae</taxon>
        <taxon>Flavobacterium</taxon>
    </lineage>
</organism>
<keyword evidence="1" id="KW-1133">Transmembrane helix</keyword>
<reference evidence="3" key="1">
    <citation type="journal article" date="2019" name="Int. J. Syst. Evol. Microbiol.">
        <title>The Global Catalogue of Microorganisms (GCM) 10K type strain sequencing project: providing services to taxonomists for standard genome sequencing and annotation.</title>
        <authorList>
            <consortium name="The Broad Institute Genomics Platform"/>
            <consortium name="The Broad Institute Genome Sequencing Center for Infectious Disease"/>
            <person name="Wu L."/>
            <person name="Ma J."/>
        </authorList>
    </citation>
    <scope>NUCLEOTIDE SEQUENCE [LARGE SCALE GENOMIC DNA]</scope>
    <source>
        <strain evidence="3">KCTC 52644</strain>
    </source>
</reference>
<gene>
    <name evidence="2" type="ORF">ACFSX9_08240</name>
</gene>
<proteinExistence type="predicted"/>
<dbReference type="Proteomes" id="UP001597549">
    <property type="component" value="Unassembled WGS sequence"/>
</dbReference>
<name>A0ABW5Z8D0_9FLAO</name>
<evidence type="ECO:0000256" key="1">
    <source>
        <dbReference type="SAM" id="Phobius"/>
    </source>
</evidence>
<keyword evidence="1" id="KW-0472">Membrane</keyword>
<protein>
    <submittedName>
        <fullName evidence="2">Uncharacterized protein</fullName>
    </submittedName>
</protein>
<dbReference type="EMBL" id="JBHUOL010000012">
    <property type="protein sequence ID" value="MFD2908726.1"/>
    <property type="molecule type" value="Genomic_DNA"/>
</dbReference>
<feature type="transmembrane region" description="Helical" evidence="1">
    <location>
        <begin position="26"/>
        <end position="43"/>
    </location>
</feature>
<keyword evidence="1" id="KW-0812">Transmembrane</keyword>
<comment type="caution">
    <text evidence="2">The sequence shown here is derived from an EMBL/GenBank/DDBJ whole genome shotgun (WGS) entry which is preliminary data.</text>
</comment>
<keyword evidence="3" id="KW-1185">Reference proteome</keyword>
<feature type="transmembrane region" description="Helical" evidence="1">
    <location>
        <begin position="89"/>
        <end position="110"/>
    </location>
</feature>
<accession>A0ABW5Z8D0</accession>
<sequence>MKIRKTLIENMISIDKEAISDAKKTALISFLIGTAIFLAFVFFNFEFIAYIGIIFVLLATLVNGIKLLLLIYRLIKANKNDRIEITKTILLILANIPIALVYLKIAGSLFKDRFGF</sequence>